<evidence type="ECO:0000313" key="6">
    <source>
        <dbReference type="Proteomes" id="UP001139971"/>
    </source>
</evidence>
<dbReference type="PROSITE" id="PS51755">
    <property type="entry name" value="OMPR_PHOB"/>
    <property type="match status" value="1"/>
</dbReference>
<keyword evidence="1 3" id="KW-0238">DNA-binding</keyword>
<name>A0A9X4BLK0_9GAMM</name>
<evidence type="ECO:0000256" key="3">
    <source>
        <dbReference type="PROSITE-ProRule" id="PRU01091"/>
    </source>
</evidence>
<feature type="DNA-binding region" description="OmpR/PhoB-type" evidence="3">
    <location>
        <begin position="3"/>
        <end position="101"/>
    </location>
</feature>
<dbReference type="AlphaFoldDB" id="A0A9X4BLK0"/>
<gene>
    <name evidence="5" type="ORF">OD750_023140</name>
</gene>
<feature type="repeat" description="TPR" evidence="2">
    <location>
        <begin position="249"/>
        <end position="282"/>
    </location>
</feature>
<evidence type="ECO:0000259" key="4">
    <source>
        <dbReference type="PROSITE" id="PS51755"/>
    </source>
</evidence>
<dbReference type="PANTHER" id="PTHR12558">
    <property type="entry name" value="CELL DIVISION CYCLE 16,23,27"/>
    <property type="match status" value="1"/>
</dbReference>
<organism evidence="5 6">
    <name type="scientific">Tahibacter soli</name>
    <dbReference type="NCBI Taxonomy" id="2983605"/>
    <lineage>
        <taxon>Bacteria</taxon>
        <taxon>Pseudomonadati</taxon>
        <taxon>Pseudomonadota</taxon>
        <taxon>Gammaproteobacteria</taxon>
        <taxon>Lysobacterales</taxon>
        <taxon>Rhodanobacteraceae</taxon>
        <taxon>Tahibacter</taxon>
    </lineage>
</organism>
<dbReference type="Proteomes" id="UP001139971">
    <property type="component" value="Unassembled WGS sequence"/>
</dbReference>
<dbReference type="InterPro" id="IPR016032">
    <property type="entry name" value="Sig_transdc_resp-reg_C-effctor"/>
</dbReference>
<dbReference type="CDD" id="cd00383">
    <property type="entry name" value="trans_reg_C"/>
    <property type="match status" value="1"/>
</dbReference>
<dbReference type="InterPro" id="IPR001867">
    <property type="entry name" value="OmpR/PhoB-type_DNA-bd"/>
</dbReference>
<evidence type="ECO:0000256" key="2">
    <source>
        <dbReference type="PROSITE-ProRule" id="PRU00339"/>
    </source>
</evidence>
<keyword evidence="2" id="KW-0802">TPR repeat</keyword>
<dbReference type="SMART" id="SM00862">
    <property type="entry name" value="Trans_reg_C"/>
    <property type="match status" value="1"/>
</dbReference>
<comment type="caution">
    <text evidence="5">The sequence shown here is derived from an EMBL/GenBank/DDBJ whole genome shotgun (WGS) entry which is preliminary data.</text>
</comment>
<protein>
    <submittedName>
        <fullName evidence="5">Winged helix-turn-helix domain-containing protein</fullName>
    </submittedName>
</protein>
<dbReference type="GO" id="GO:0003677">
    <property type="term" value="F:DNA binding"/>
    <property type="evidence" value="ECO:0007669"/>
    <property type="project" value="UniProtKB-UniRule"/>
</dbReference>
<evidence type="ECO:0000256" key="1">
    <source>
        <dbReference type="ARBA" id="ARBA00023125"/>
    </source>
</evidence>
<evidence type="ECO:0000313" key="5">
    <source>
        <dbReference type="EMBL" id="MDC8015432.1"/>
    </source>
</evidence>
<dbReference type="Gene3D" id="1.25.40.10">
    <property type="entry name" value="Tetratricopeptide repeat domain"/>
    <property type="match status" value="2"/>
</dbReference>
<accession>A0A9X4BLK0</accession>
<dbReference type="SUPFAM" id="SSF46894">
    <property type="entry name" value="C-terminal effector domain of the bipartite response regulators"/>
    <property type="match status" value="1"/>
</dbReference>
<dbReference type="PROSITE" id="PS50005">
    <property type="entry name" value="TPR"/>
    <property type="match status" value="1"/>
</dbReference>
<reference evidence="5" key="1">
    <citation type="submission" date="2023-02" db="EMBL/GenBank/DDBJ databases">
        <title>Tahibacter soli sp. nov. isolated from soil.</title>
        <authorList>
            <person name="Baek J.H."/>
            <person name="Lee J.K."/>
            <person name="Choi D.G."/>
            <person name="Jeon C.O."/>
        </authorList>
    </citation>
    <scope>NUCLEOTIDE SEQUENCE</scope>
    <source>
        <strain evidence="5">BL</strain>
    </source>
</reference>
<dbReference type="GO" id="GO:0006355">
    <property type="term" value="P:regulation of DNA-templated transcription"/>
    <property type="evidence" value="ECO:0007669"/>
    <property type="project" value="InterPro"/>
</dbReference>
<dbReference type="SUPFAM" id="SSF48452">
    <property type="entry name" value="TPR-like"/>
    <property type="match status" value="2"/>
</dbReference>
<dbReference type="Pfam" id="PF13432">
    <property type="entry name" value="TPR_16"/>
    <property type="match status" value="1"/>
</dbReference>
<dbReference type="RefSeq" id="WP_263540621.1">
    <property type="nucleotide sequence ID" value="NZ_JAOVZO020000020.1"/>
</dbReference>
<dbReference type="InterPro" id="IPR011990">
    <property type="entry name" value="TPR-like_helical_dom_sf"/>
</dbReference>
<dbReference type="SMART" id="SM00028">
    <property type="entry name" value="TPR"/>
    <property type="match status" value="2"/>
</dbReference>
<dbReference type="Gene3D" id="1.10.10.10">
    <property type="entry name" value="Winged helix-like DNA-binding domain superfamily/Winged helix DNA-binding domain"/>
    <property type="match status" value="1"/>
</dbReference>
<keyword evidence="6" id="KW-1185">Reference proteome</keyword>
<proteinExistence type="predicted"/>
<dbReference type="Pfam" id="PF00486">
    <property type="entry name" value="Trans_reg_C"/>
    <property type="match status" value="1"/>
</dbReference>
<dbReference type="GO" id="GO:0000160">
    <property type="term" value="P:phosphorelay signal transduction system"/>
    <property type="evidence" value="ECO:0007669"/>
    <property type="project" value="InterPro"/>
</dbReference>
<dbReference type="PANTHER" id="PTHR12558:SF13">
    <property type="entry name" value="CELL DIVISION CYCLE PROTEIN 27 HOMOLOG"/>
    <property type="match status" value="1"/>
</dbReference>
<dbReference type="EMBL" id="JAOVZO020000020">
    <property type="protein sequence ID" value="MDC8015432.1"/>
    <property type="molecule type" value="Genomic_DNA"/>
</dbReference>
<sequence>MPAPLHRLDDLTIDLARRRVERDGVALDVGGLSFDLLAYLVAQGDRVVGFDELIARVWAPAVVGEETVTQRVKLLRQSLGDDGRNPRYLRSVRGKGYALCVAPQRVDDIPVDHIPVNVRPVDGTPAPAAAQPAPTRARRRLARAAIAAAFVAGAVAWFAVPTKTAAPTERDEILQRARYYAGIGQPDDIDRAVALYDDLLRRDPNDRAAQLGLAFAYNTRVCVHNREPEWTERALALAQTVLAAEPDNSLAEAAIGYAHDCRGELRDAMAHYERAVKLDPAARTDSAASLAYLYMVQGRLADALEANVAVERRGAKPRYLDLQIARTLELLGYAAAAEARYRRSFRLYPDNTYSNAAWPKFLFRQGRYGEAQAALDAALARGAHPDMHMLQGELALLRGDRAAAAAAFARASALRPHTSLPRTLATLYAAAPPDPAWIAERIEGLSTYVASGAGGWPEDRIDIALLELARGDKPAAVAALRGAIAAGFLDRAYLQASPLFRPLADDPAFATLVDTIAERVNAERVRAAPLAAAESAGGG</sequence>
<dbReference type="InterPro" id="IPR036388">
    <property type="entry name" value="WH-like_DNA-bd_sf"/>
</dbReference>
<feature type="domain" description="OmpR/PhoB-type" evidence="4">
    <location>
        <begin position="3"/>
        <end position="101"/>
    </location>
</feature>
<dbReference type="InterPro" id="IPR019734">
    <property type="entry name" value="TPR_rpt"/>
</dbReference>